<evidence type="ECO:0000259" key="2">
    <source>
        <dbReference type="PROSITE" id="PS51781"/>
    </source>
</evidence>
<dbReference type="PROSITE" id="PS51781">
    <property type="entry name" value="SH3B"/>
    <property type="match status" value="1"/>
</dbReference>
<feature type="domain" description="SH3b" evidence="2">
    <location>
        <begin position="176"/>
        <end position="260"/>
    </location>
</feature>
<organism evidence="3 4">
    <name type="scientific">Catellatospora methionotrophica</name>
    <dbReference type="NCBI Taxonomy" id="121620"/>
    <lineage>
        <taxon>Bacteria</taxon>
        <taxon>Bacillati</taxon>
        <taxon>Actinomycetota</taxon>
        <taxon>Actinomycetes</taxon>
        <taxon>Micromonosporales</taxon>
        <taxon>Micromonosporaceae</taxon>
        <taxon>Catellatospora</taxon>
    </lineage>
</organism>
<dbReference type="InterPro" id="IPR050570">
    <property type="entry name" value="Cell_wall_metabolism_enzyme"/>
</dbReference>
<dbReference type="PANTHER" id="PTHR21666:SF270">
    <property type="entry name" value="MUREIN HYDROLASE ACTIVATOR ENVC"/>
    <property type="match status" value="1"/>
</dbReference>
<name>A0A8J3LK59_9ACTN</name>
<dbReference type="PANTHER" id="PTHR21666">
    <property type="entry name" value="PEPTIDASE-RELATED"/>
    <property type="match status" value="1"/>
</dbReference>
<evidence type="ECO:0000313" key="3">
    <source>
        <dbReference type="EMBL" id="GIG16686.1"/>
    </source>
</evidence>
<dbReference type="Pfam" id="PF01551">
    <property type="entry name" value="Peptidase_M23"/>
    <property type="match status" value="1"/>
</dbReference>
<gene>
    <name evidence="3" type="ORF">Cme02nite_50180</name>
</gene>
<dbReference type="EMBL" id="BONJ01000028">
    <property type="protein sequence ID" value="GIG16686.1"/>
    <property type="molecule type" value="Genomic_DNA"/>
</dbReference>
<feature type="signal peptide" evidence="1">
    <location>
        <begin position="1"/>
        <end position="27"/>
    </location>
</feature>
<dbReference type="SUPFAM" id="SSF51261">
    <property type="entry name" value="Duplicated hybrid motif"/>
    <property type="match status" value="1"/>
</dbReference>
<accession>A0A8J3LK59</accession>
<proteinExistence type="predicted"/>
<dbReference type="Proteomes" id="UP000660339">
    <property type="component" value="Unassembled WGS sequence"/>
</dbReference>
<dbReference type="GO" id="GO:0004222">
    <property type="term" value="F:metalloendopeptidase activity"/>
    <property type="evidence" value="ECO:0007669"/>
    <property type="project" value="TreeGrafter"/>
</dbReference>
<evidence type="ECO:0000313" key="4">
    <source>
        <dbReference type="Proteomes" id="UP000660339"/>
    </source>
</evidence>
<dbReference type="Gene3D" id="2.70.70.10">
    <property type="entry name" value="Glucose Permease (Domain IIA)"/>
    <property type="match status" value="1"/>
</dbReference>
<comment type="caution">
    <text evidence="3">The sequence shown here is derived from an EMBL/GenBank/DDBJ whole genome shotgun (WGS) entry which is preliminary data.</text>
</comment>
<dbReference type="InterPro" id="IPR011055">
    <property type="entry name" value="Dup_hybrid_motif"/>
</dbReference>
<feature type="chain" id="PRO_5035242098" description="SH3b domain-containing protein" evidence="1">
    <location>
        <begin position="28"/>
        <end position="260"/>
    </location>
</feature>
<keyword evidence="4" id="KW-1185">Reference proteome</keyword>
<dbReference type="InterPro" id="IPR016047">
    <property type="entry name" value="M23ase_b-sheet_dom"/>
</dbReference>
<sequence>MRRLLPRALVTVLVAAAIVVPSAPALAAPVFKVPFPCGQVWGGQTRTDHSPVNAVDFNRADDVDDLVYASAPGMVDLVGDQGASGYGKYLRINHGGGYTTYYAHLNNWYVAVGAQVGYGSPVGIVGSTGNSTGPHLHYEQRLNGSSVRVKFDGVEALYYGSRNYTSSNACDGAGTGAGYIDTANSGAQNLYSAPGTSYPVAGSRNDGTYVTIYCQKAGQSVTGKWGTGNVWNRIGTNQFVPDVNTDTGYTGFIPSVARCP</sequence>
<protein>
    <recommendedName>
        <fullName evidence="2">SH3b domain-containing protein</fullName>
    </recommendedName>
</protein>
<dbReference type="AlphaFoldDB" id="A0A8J3LK59"/>
<dbReference type="RefSeq" id="WP_166379038.1">
    <property type="nucleotide sequence ID" value="NZ_BAAATT010000005.1"/>
</dbReference>
<reference evidence="3" key="1">
    <citation type="submission" date="2021-01" db="EMBL/GenBank/DDBJ databases">
        <title>Whole genome shotgun sequence of Catellatospora methionotrophica NBRC 14553.</title>
        <authorList>
            <person name="Komaki H."/>
            <person name="Tamura T."/>
        </authorList>
    </citation>
    <scope>NUCLEOTIDE SEQUENCE</scope>
    <source>
        <strain evidence="3">NBRC 14553</strain>
    </source>
</reference>
<dbReference type="CDD" id="cd12797">
    <property type="entry name" value="M23_peptidase"/>
    <property type="match status" value="1"/>
</dbReference>
<dbReference type="InterPro" id="IPR003646">
    <property type="entry name" value="SH3-like_bac-type"/>
</dbReference>
<evidence type="ECO:0000256" key="1">
    <source>
        <dbReference type="SAM" id="SignalP"/>
    </source>
</evidence>
<keyword evidence="1" id="KW-0732">Signal</keyword>